<dbReference type="PANTHER" id="PTHR30435:SF12">
    <property type="entry name" value="FLAGELLAR BASAL BODY ROD PROTEIN FLGB"/>
    <property type="match status" value="1"/>
</dbReference>
<evidence type="ECO:0000256" key="5">
    <source>
        <dbReference type="ARBA" id="ARBA00024934"/>
    </source>
</evidence>
<proteinExistence type="inferred from homology"/>
<dbReference type="PIRSF" id="PIRSF002889">
    <property type="entry name" value="Rod_FlgB"/>
    <property type="match status" value="1"/>
</dbReference>
<evidence type="ECO:0000313" key="8">
    <source>
        <dbReference type="EMBL" id="XFO66147.1"/>
    </source>
</evidence>
<evidence type="ECO:0000256" key="6">
    <source>
        <dbReference type="PIRNR" id="PIRNR002889"/>
    </source>
</evidence>
<sequence>MLNSILQSSQVSVLEKALSAASLRHKVISNNIANVNTPKFKKSEVSFENQLELAMSSSEKAPIARTHERHLPVKSTGINDVEPTINTITTTSFRNDDNNVDIDSEMAGLAKNSIYYSAVADRINKYFSNLKSVINGGK</sequence>
<dbReference type="RefSeq" id="WP_094607612.1">
    <property type="nucleotide sequence ID" value="NZ_CP155573.1"/>
</dbReference>
<evidence type="ECO:0000259" key="7">
    <source>
        <dbReference type="Pfam" id="PF00460"/>
    </source>
</evidence>
<feature type="domain" description="Flagellar basal body rod protein N-terminal" evidence="7">
    <location>
        <begin position="14"/>
        <end position="41"/>
    </location>
</feature>
<dbReference type="EMBL" id="CP155573">
    <property type="protein sequence ID" value="XFO66147.1"/>
    <property type="molecule type" value="Genomic_DNA"/>
</dbReference>
<accession>A0ABZ3IL04</accession>
<comment type="subcellular location">
    <subcellularLocation>
        <location evidence="1 6">Bacterial flagellum basal body</location>
    </subcellularLocation>
</comment>
<protein>
    <recommendedName>
        <fullName evidence="3 6">Flagellar basal body rod protein FlgB</fullName>
    </recommendedName>
</protein>
<evidence type="ECO:0000256" key="2">
    <source>
        <dbReference type="ARBA" id="ARBA00009677"/>
    </source>
</evidence>
<dbReference type="PANTHER" id="PTHR30435">
    <property type="entry name" value="FLAGELLAR PROTEIN"/>
    <property type="match status" value="1"/>
</dbReference>
<keyword evidence="8" id="KW-0282">Flagellum</keyword>
<dbReference type="Proteomes" id="UP000216752">
    <property type="component" value="Chromosome"/>
</dbReference>
<keyword evidence="8" id="KW-0966">Cell projection</keyword>
<comment type="function">
    <text evidence="5 6">Structural component of flagellum, the bacterial motility apparatus. Part of the rod structure of flagellar basal body.</text>
</comment>
<evidence type="ECO:0000256" key="3">
    <source>
        <dbReference type="ARBA" id="ARBA00014376"/>
    </source>
</evidence>
<dbReference type="InterPro" id="IPR019776">
    <property type="entry name" value="Flagellar_basal_body_rod_CS"/>
</dbReference>
<dbReference type="Pfam" id="PF00460">
    <property type="entry name" value="Flg_bb_rod"/>
    <property type="match status" value="1"/>
</dbReference>
<evidence type="ECO:0000256" key="1">
    <source>
        <dbReference type="ARBA" id="ARBA00004117"/>
    </source>
</evidence>
<organism evidence="8 9">
    <name type="scientific">Sporomusa silvacetica DSM 10669</name>
    <dbReference type="NCBI Taxonomy" id="1123289"/>
    <lineage>
        <taxon>Bacteria</taxon>
        <taxon>Bacillati</taxon>
        <taxon>Bacillota</taxon>
        <taxon>Negativicutes</taxon>
        <taxon>Selenomonadales</taxon>
        <taxon>Sporomusaceae</taxon>
        <taxon>Sporomusa</taxon>
    </lineage>
</organism>
<dbReference type="InterPro" id="IPR001444">
    <property type="entry name" value="Flag_bb_rod_N"/>
</dbReference>
<keyword evidence="9" id="KW-1185">Reference proteome</keyword>
<keyword evidence="8" id="KW-0969">Cilium</keyword>
<name>A0ABZ3IL04_9FIRM</name>
<keyword evidence="4 6" id="KW-0975">Bacterial flagellum</keyword>
<dbReference type="NCBIfam" id="TIGR01396">
    <property type="entry name" value="FlgB"/>
    <property type="match status" value="1"/>
</dbReference>
<dbReference type="InterPro" id="IPR006300">
    <property type="entry name" value="FlgB"/>
</dbReference>
<reference evidence="8" key="1">
    <citation type="submission" date="2024-05" db="EMBL/GenBank/DDBJ databases">
        <title>Isolation and characterization of Sporomusa carbonis sp. nov., a carboxydotrophic hydrogenogen in the genus of Sporomusa isolated from a charcoal burning pile.</title>
        <authorList>
            <person name="Boeer T."/>
            <person name="Rosenbaum F."/>
            <person name="Eysell L."/>
            <person name="Mueller V."/>
            <person name="Daniel R."/>
            <person name="Poehlein A."/>
        </authorList>
    </citation>
    <scope>NUCLEOTIDE SEQUENCE [LARGE SCALE GENOMIC DNA]</scope>
    <source>
        <strain evidence="8">DSM 10669</strain>
    </source>
</reference>
<comment type="similarity">
    <text evidence="2 6">Belongs to the flagella basal body rod proteins family.</text>
</comment>
<dbReference type="PROSITE" id="PS00588">
    <property type="entry name" value="FLAGELLA_BB_ROD"/>
    <property type="match status" value="1"/>
</dbReference>
<comment type="subunit">
    <text evidence="6">The basal body constitutes a major portion of the flagellar organelle and consists of a number of rings mounted on a central rod.</text>
</comment>
<evidence type="ECO:0000313" key="9">
    <source>
        <dbReference type="Proteomes" id="UP000216752"/>
    </source>
</evidence>
<evidence type="ECO:0000256" key="4">
    <source>
        <dbReference type="ARBA" id="ARBA00023143"/>
    </source>
</evidence>
<gene>
    <name evidence="8" type="primary">flgB</name>
    <name evidence="8" type="ORF">SPSIL_022970</name>
</gene>